<proteinExistence type="predicted"/>
<name>A0ABS1TUS5_9BACI</name>
<sequence>MKYLKEAGFRNDKNGRMYKGKNALNHAFSLVDGIHSNYSEESGSFVVSHKKIAGGQVRL</sequence>
<evidence type="ECO:0000313" key="1">
    <source>
        <dbReference type="EMBL" id="MBL4955059.1"/>
    </source>
</evidence>
<comment type="caution">
    <text evidence="1">The sequence shown here is derived from an EMBL/GenBank/DDBJ whole genome shotgun (WGS) entry which is preliminary data.</text>
</comment>
<dbReference type="RefSeq" id="WP_202656332.1">
    <property type="nucleotide sequence ID" value="NZ_JAESWB010000371.1"/>
</dbReference>
<gene>
    <name evidence="1" type="ORF">JK635_23150</name>
</gene>
<dbReference type="EMBL" id="JAESWB010000371">
    <property type="protein sequence ID" value="MBL4955059.1"/>
    <property type="molecule type" value="Genomic_DNA"/>
</dbReference>
<organism evidence="1 2">
    <name type="scientific">Neobacillus paridis</name>
    <dbReference type="NCBI Taxonomy" id="2803862"/>
    <lineage>
        <taxon>Bacteria</taxon>
        <taxon>Bacillati</taxon>
        <taxon>Bacillota</taxon>
        <taxon>Bacilli</taxon>
        <taxon>Bacillales</taxon>
        <taxon>Bacillaceae</taxon>
        <taxon>Neobacillus</taxon>
    </lineage>
</organism>
<keyword evidence="2" id="KW-1185">Reference proteome</keyword>
<evidence type="ECO:0000313" key="2">
    <source>
        <dbReference type="Proteomes" id="UP000623967"/>
    </source>
</evidence>
<accession>A0ABS1TUS5</accession>
<dbReference type="Proteomes" id="UP000623967">
    <property type="component" value="Unassembled WGS sequence"/>
</dbReference>
<reference evidence="1 2" key="1">
    <citation type="submission" date="2021-01" db="EMBL/GenBank/DDBJ databases">
        <title>Genome public.</title>
        <authorList>
            <person name="Liu C."/>
            <person name="Sun Q."/>
        </authorList>
    </citation>
    <scope>NUCLEOTIDE SEQUENCE [LARGE SCALE GENOMIC DNA]</scope>
    <source>
        <strain evidence="1 2">YIM B02564</strain>
    </source>
</reference>
<protein>
    <submittedName>
        <fullName evidence="1">Uncharacterized protein</fullName>
    </submittedName>
</protein>